<dbReference type="PANTHER" id="PTHR10963:SF55">
    <property type="entry name" value="GLYCOSIDE HYDROLASE FAMILY 16 PROTEIN"/>
    <property type="match status" value="1"/>
</dbReference>
<dbReference type="CDD" id="cd08023">
    <property type="entry name" value="GH16_laminarinase_like"/>
    <property type="match status" value="1"/>
</dbReference>
<dbReference type="GO" id="GO:0004553">
    <property type="term" value="F:hydrolase activity, hydrolyzing O-glycosyl compounds"/>
    <property type="evidence" value="ECO:0007669"/>
    <property type="project" value="InterPro"/>
</dbReference>
<feature type="domain" description="GH16" evidence="3">
    <location>
        <begin position="14"/>
        <end position="281"/>
    </location>
</feature>
<dbReference type="InterPro" id="IPR000757">
    <property type="entry name" value="Beta-glucanase-like"/>
</dbReference>
<keyword evidence="2" id="KW-0732">Signal</keyword>
<dbReference type="PROSITE" id="PS51762">
    <property type="entry name" value="GH16_2"/>
    <property type="match status" value="1"/>
</dbReference>
<gene>
    <name evidence="4" type="ORF">KAK03_22750</name>
</gene>
<dbReference type="Gene3D" id="2.60.120.200">
    <property type="match status" value="1"/>
</dbReference>
<protein>
    <submittedName>
        <fullName evidence="4">Glycoside hydrolase family 16 protein</fullName>
    </submittedName>
</protein>
<evidence type="ECO:0000256" key="2">
    <source>
        <dbReference type="SAM" id="SignalP"/>
    </source>
</evidence>
<dbReference type="InterPro" id="IPR050546">
    <property type="entry name" value="Glycosyl_Hydrlase_16"/>
</dbReference>
<dbReference type="EMBL" id="JAGQDD010000026">
    <property type="protein sequence ID" value="MBQ0933303.1"/>
    <property type="molecule type" value="Genomic_DNA"/>
</dbReference>
<dbReference type="InterPro" id="IPR013320">
    <property type="entry name" value="ConA-like_dom_sf"/>
</dbReference>
<dbReference type="PANTHER" id="PTHR10963">
    <property type="entry name" value="GLYCOSYL HYDROLASE-RELATED"/>
    <property type="match status" value="1"/>
</dbReference>
<organism evidence="4 5">
    <name type="scientific">Ideonella alba</name>
    <dbReference type="NCBI Taxonomy" id="2824118"/>
    <lineage>
        <taxon>Bacteria</taxon>
        <taxon>Pseudomonadati</taxon>
        <taxon>Pseudomonadota</taxon>
        <taxon>Betaproteobacteria</taxon>
        <taxon>Burkholderiales</taxon>
        <taxon>Sphaerotilaceae</taxon>
        <taxon>Ideonella</taxon>
    </lineage>
</organism>
<dbReference type="GO" id="GO:0005975">
    <property type="term" value="P:carbohydrate metabolic process"/>
    <property type="evidence" value="ECO:0007669"/>
    <property type="project" value="InterPro"/>
</dbReference>
<comment type="similarity">
    <text evidence="1">Belongs to the glycosyl hydrolase 16 family.</text>
</comment>
<evidence type="ECO:0000313" key="4">
    <source>
        <dbReference type="EMBL" id="MBQ0933303.1"/>
    </source>
</evidence>
<sequence>MKALATALCAALLALAGCSSPPQRVQPLTAPLPERLAVPAGYTLVWSDEFDRDGLPDPARWVHDTHRNREGWYNKEAQYYSDRRAENAVVQGGQLHITARREALREQPDWGGQPYSSARLITKGRGDWTYGFFQIRARLPCGQGTWPAIWMVGSGGRWPADGELDILEQIGERPDRVFSTVHTQAGSGAWGSGAERTLTDVCTAFHDYQMHWTPTHIDFGIDGVAHYRYLNHGGDAWPFDRPQFLVLNIAIGGDLGGRVDDSIFPVTMAVDHVRVWQAGSAR</sequence>
<keyword evidence="4" id="KW-0378">Hydrolase</keyword>
<proteinExistence type="inferred from homology"/>
<keyword evidence="5" id="KW-1185">Reference proteome</keyword>
<evidence type="ECO:0000259" key="3">
    <source>
        <dbReference type="PROSITE" id="PS51762"/>
    </source>
</evidence>
<accession>A0A941BJ10</accession>
<dbReference type="Proteomes" id="UP000676246">
    <property type="component" value="Unassembled WGS sequence"/>
</dbReference>
<comment type="caution">
    <text evidence="4">The sequence shown here is derived from an EMBL/GenBank/DDBJ whole genome shotgun (WGS) entry which is preliminary data.</text>
</comment>
<name>A0A941BJ10_9BURK</name>
<evidence type="ECO:0000256" key="1">
    <source>
        <dbReference type="ARBA" id="ARBA00006865"/>
    </source>
</evidence>
<reference evidence="4 5" key="1">
    <citation type="submission" date="2021-04" db="EMBL/GenBank/DDBJ databases">
        <title>The genome sequence of Ideonella sp. 3Y2.</title>
        <authorList>
            <person name="Liu Y."/>
        </authorList>
    </citation>
    <scope>NUCLEOTIDE SEQUENCE [LARGE SCALE GENOMIC DNA]</scope>
    <source>
        <strain evidence="4 5">3Y2</strain>
    </source>
</reference>
<dbReference type="RefSeq" id="WP_210856970.1">
    <property type="nucleotide sequence ID" value="NZ_JAGQDD010000026.1"/>
</dbReference>
<feature type="signal peptide" evidence="2">
    <location>
        <begin position="1"/>
        <end position="25"/>
    </location>
</feature>
<dbReference type="AlphaFoldDB" id="A0A941BJ10"/>
<evidence type="ECO:0000313" key="5">
    <source>
        <dbReference type="Proteomes" id="UP000676246"/>
    </source>
</evidence>
<dbReference type="Pfam" id="PF00722">
    <property type="entry name" value="Glyco_hydro_16"/>
    <property type="match status" value="1"/>
</dbReference>
<feature type="chain" id="PRO_5037772746" evidence="2">
    <location>
        <begin position="26"/>
        <end position="282"/>
    </location>
</feature>
<dbReference type="SUPFAM" id="SSF49899">
    <property type="entry name" value="Concanavalin A-like lectins/glucanases"/>
    <property type="match status" value="1"/>
</dbReference>
<dbReference type="PROSITE" id="PS51257">
    <property type="entry name" value="PROKAR_LIPOPROTEIN"/>
    <property type="match status" value="1"/>
</dbReference>